<dbReference type="InterPro" id="IPR017942">
    <property type="entry name" value="Lipid-bd_serum_glycop_N"/>
</dbReference>
<dbReference type="Pfam" id="PF01273">
    <property type="entry name" value="LBP_BPI_CETP"/>
    <property type="match status" value="1"/>
</dbReference>
<reference evidence="8 9" key="1">
    <citation type="submission" date="2022-05" db="EMBL/GenBank/DDBJ databases">
        <authorList>
            <consortium name="Genoscope - CEA"/>
            <person name="William W."/>
        </authorList>
    </citation>
    <scope>NUCLEOTIDE SEQUENCE [LARGE SCALE GENOMIC DNA]</scope>
</reference>
<dbReference type="InterPro" id="IPR001124">
    <property type="entry name" value="Lipid-bd_serum_glycop_C"/>
</dbReference>
<protein>
    <recommendedName>
        <fullName evidence="10">Bactericidal permeability-increasing protein</fullName>
    </recommendedName>
</protein>
<evidence type="ECO:0000256" key="3">
    <source>
        <dbReference type="ARBA" id="ARBA00022525"/>
    </source>
</evidence>
<comment type="similarity">
    <text evidence="2">Belongs to the BPI/LBP/Plunc superfamily. BPI/LBP family.</text>
</comment>
<feature type="domain" description="Lipid-binding serum glycoprotein C-terminal" evidence="7">
    <location>
        <begin position="229"/>
        <end position="434"/>
    </location>
</feature>
<dbReference type="PIRSF" id="PIRSF002417">
    <property type="entry name" value="Lipid_binding_protein"/>
    <property type="match status" value="1"/>
</dbReference>
<accession>A0ABN8MVX2</accession>
<dbReference type="Proteomes" id="UP001159405">
    <property type="component" value="Unassembled WGS sequence"/>
</dbReference>
<dbReference type="InterPro" id="IPR032942">
    <property type="entry name" value="BPI/LBP/Plunc"/>
</dbReference>
<dbReference type="InterPro" id="IPR030675">
    <property type="entry name" value="BPI/LBP"/>
</dbReference>
<evidence type="ECO:0000259" key="6">
    <source>
        <dbReference type="SMART" id="SM00328"/>
    </source>
</evidence>
<evidence type="ECO:0000256" key="5">
    <source>
        <dbReference type="ARBA" id="ARBA00023180"/>
    </source>
</evidence>
<sequence length="459" mass="49812">MAVQLLNEKVKTAVVPDINGDADTPVGHVSYSLSSVHFNSLSIPSSTFKTVAGIGLQLQISGASASLSGNWHYRKDHWPHISDSGSFDLDVNGLTVTLKTKLGVDSTGHPNIAAAGCSSSIGSVKIHFHGGASWLYNLFDKYVGGKIKRTLQDKLCQETSDLINTNAEKSLSTFPVKKQIDKFAVINYSLVSSPNFTESYADVFIKGEFLSAIIPKEAPFSPTPLPPESESDKMAYIWLTDYVVNTAGLVYQEAGILNETVTPSMLPPNFSYPLNTKTFRLIIPKLYKVYPNRPMNLKVYSTQRPTVSSSSAGVGLKINGNVDVYVQLENGSFVYTFTMGANISTLVKIAVKGNNVTGQVDSIKINVHLVNSNIGDISIDVKLLQIALDVFADTIILKQLNEIGEKGFPLPVVDGVQLVNPEVTRGQNFNLIATDFKYAPTKKAGLRGSEEAKNNIVVF</sequence>
<keyword evidence="9" id="KW-1185">Reference proteome</keyword>
<dbReference type="Gene3D" id="3.15.10.10">
    <property type="entry name" value="Bactericidal permeability-increasing protein, domain 1"/>
    <property type="match status" value="1"/>
</dbReference>
<evidence type="ECO:0000256" key="1">
    <source>
        <dbReference type="ARBA" id="ARBA00004613"/>
    </source>
</evidence>
<feature type="domain" description="Lipid-binding serum glycoprotein N-terminal" evidence="6">
    <location>
        <begin position="1"/>
        <end position="214"/>
    </location>
</feature>
<proteinExistence type="inferred from homology"/>
<dbReference type="Gene3D" id="3.15.20.10">
    <property type="entry name" value="Bactericidal permeability-increasing protein, domain 2"/>
    <property type="match status" value="1"/>
</dbReference>
<evidence type="ECO:0000313" key="8">
    <source>
        <dbReference type="EMBL" id="CAH3035298.1"/>
    </source>
</evidence>
<dbReference type="PANTHER" id="PTHR10504:SF131">
    <property type="entry name" value="BPI2 DOMAIN-CONTAINING PROTEIN"/>
    <property type="match status" value="1"/>
</dbReference>
<gene>
    <name evidence="8" type="ORF">PLOB_00025094</name>
</gene>
<evidence type="ECO:0000256" key="2">
    <source>
        <dbReference type="ARBA" id="ARBA00007292"/>
    </source>
</evidence>
<dbReference type="Pfam" id="PF02886">
    <property type="entry name" value="LBP_BPI_CETP_C"/>
    <property type="match status" value="1"/>
</dbReference>
<comment type="subcellular location">
    <subcellularLocation>
        <location evidence="1">Secreted</location>
    </subcellularLocation>
</comment>
<keyword evidence="3" id="KW-0964">Secreted</keyword>
<evidence type="ECO:0000313" key="9">
    <source>
        <dbReference type="Proteomes" id="UP001159405"/>
    </source>
</evidence>
<evidence type="ECO:0000256" key="4">
    <source>
        <dbReference type="ARBA" id="ARBA00023157"/>
    </source>
</evidence>
<dbReference type="SUPFAM" id="SSF55394">
    <property type="entry name" value="Bactericidal permeability-increasing protein, BPI"/>
    <property type="match status" value="2"/>
</dbReference>
<organism evidence="8 9">
    <name type="scientific">Porites lobata</name>
    <dbReference type="NCBI Taxonomy" id="104759"/>
    <lineage>
        <taxon>Eukaryota</taxon>
        <taxon>Metazoa</taxon>
        <taxon>Cnidaria</taxon>
        <taxon>Anthozoa</taxon>
        <taxon>Hexacorallia</taxon>
        <taxon>Scleractinia</taxon>
        <taxon>Fungiina</taxon>
        <taxon>Poritidae</taxon>
        <taxon>Porites</taxon>
    </lineage>
</organism>
<name>A0ABN8MVX2_9CNID</name>
<dbReference type="SMART" id="SM00328">
    <property type="entry name" value="BPI1"/>
    <property type="match status" value="1"/>
</dbReference>
<dbReference type="InterPro" id="IPR017943">
    <property type="entry name" value="Bactericidal_perm-incr_a/b_dom"/>
</dbReference>
<dbReference type="SMART" id="SM00329">
    <property type="entry name" value="BPI2"/>
    <property type="match status" value="1"/>
</dbReference>
<dbReference type="PANTHER" id="PTHR10504">
    <property type="entry name" value="BACTERICIDAL PERMEABILITY-INCREASING BPI PROTEIN-RELATED"/>
    <property type="match status" value="1"/>
</dbReference>
<evidence type="ECO:0008006" key="10">
    <source>
        <dbReference type="Google" id="ProtNLM"/>
    </source>
</evidence>
<keyword evidence="4" id="KW-1015">Disulfide bond</keyword>
<dbReference type="EMBL" id="CALNXK010000003">
    <property type="protein sequence ID" value="CAH3035298.1"/>
    <property type="molecule type" value="Genomic_DNA"/>
</dbReference>
<comment type="caution">
    <text evidence="8">The sequence shown here is derived from an EMBL/GenBank/DDBJ whole genome shotgun (WGS) entry which is preliminary data.</text>
</comment>
<keyword evidence="5" id="KW-0325">Glycoprotein</keyword>
<evidence type="ECO:0000259" key="7">
    <source>
        <dbReference type="SMART" id="SM00329"/>
    </source>
</evidence>